<dbReference type="CDD" id="cd00004">
    <property type="entry name" value="Sortase"/>
    <property type="match status" value="1"/>
</dbReference>
<dbReference type="EMBL" id="JAUDDZ010000017">
    <property type="protein sequence ID" value="MDM8275694.1"/>
    <property type="molecule type" value="Genomic_DNA"/>
</dbReference>
<keyword evidence="2" id="KW-0732">Signal</keyword>
<keyword evidence="1" id="KW-0378">Hydrolase</keyword>
<proteinExistence type="predicted"/>
<dbReference type="SUPFAM" id="SSF63817">
    <property type="entry name" value="Sortase"/>
    <property type="match status" value="1"/>
</dbReference>
<dbReference type="InterPro" id="IPR005754">
    <property type="entry name" value="Sortase"/>
</dbReference>
<dbReference type="InterPro" id="IPR023365">
    <property type="entry name" value="Sortase_dom-sf"/>
</dbReference>
<comment type="caution">
    <text evidence="3">The sequence shown here is derived from an EMBL/GenBank/DDBJ whole genome shotgun (WGS) entry which is preliminary data.</text>
</comment>
<sequence>MAVSLMVAGALLVLSAAVLAGVNVVLDARAGSAAASVLEEFPVQAKAIDSSSLDPEASMPAVKIQDNDYIGVVAVPALDLELPVMSNWSYARLDIAPCRYSGSAYADDLVIAGHSYRSHFSPLWQLSGGEEVIFTDTVGNVFTYEVTSVETVQPTDIELMVGDPDDADKGWDLTLFTCTYDSRARVAVRCSKTE</sequence>
<gene>
    <name evidence="3" type="ORF">QUW28_09355</name>
</gene>
<dbReference type="NCBIfam" id="TIGR01076">
    <property type="entry name" value="sortase_fam"/>
    <property type="match status" value="1"/>
</dbReference>
<dbReference type="RefSeq" id="WP_204672459.1">
    <property type="nucleotide sequence ID" value="NZ_JACJKQ010000004.1"/>
</dbReference>
<evidence type="ECO:0000256" key="2">
    <source>
        <dbReference type="SAM" id="SignalP"/>
    </source>
</evidence>
<feature type="signal peptide" evidence="2">
    <location>
        <begin position="1"/>
        <end position="20"/>
    </location>
</feature>
<protein>
    <submittedName>
        <fullName evidence="3">Sortase</fullName>
    </submittedName>
</protein>
<accession>A0ABT7VB20</accession>
<organism evidence="3 4">
    <name type="scientific">Enorma phocaeensis</name>
    <dbReference type="NCBI Taxonomy" id="1871019"/>
    <lineage>
        <taxon>Bacteria</taxon>
        <taxon>Bacillati</taxon>
        <taxon>Actinomycetota</taxon>
        <taxon>Coriobacteriia</taxon>
        <taxon>Coriobacteriales</taxon>
        <taxon>Coriobacteriaceae</taxon>
        <taxon>Enorma</taxon>
    </lineage>
</organism>
<dbReference type="Pfam" id="PF04203">
    <property type="entry name" value="Sortase"/>
    <property type="match status" value="1"/>
</dbReference>
<name>A0ABT7VB20_9ACTN</name>
<feature type="chain" id="PRO_5046430727" evidence="2">
    <location>
        <begin position="21"/>
        <end position="194"/>
    </location>
</feature>
<evidence type="ECO:0000256" key="1">
    <source>
        <dbReference type="ARBA" id="ARBA00022801"/>
    </source>
</evidence>
<evidence type="ECO:0000313" key="4">
    <source>
        <dbReference type="Proteomes" id="UP001529421"/>
    </source>
</evidence>
<dbReference type="Gene3D" id="2.40.260.10">
    <property type="entry name" value="Sortase"/>
    <property type="match status" value="1"/>
</dbReference>
<keyword evidence="4" id="KW-1185">Reference proteome</keyword>
<reference evidence="4" key="1">
    <citation type="submission" date="2023-06" db="EMBL/GenBank/DDBJ databases">
        <title>Identification and characterization of horizontal gene transfer across gut microbiota members of farm animals based on homology search.</title>
        <authorList>
            <person name="Zeman M."/>
            <person name="Kubasova T."/>
            <person name="Jahodarova E."/>
            <person name="Nykrynova M."/>
            <person name="Rychlik I."/>
        </authorList>
    </citation>
    <scope>NUCLEOTIDE SEQUENCE [LARGE SCALE GENOMIC DNA]</scope>
    <source>
        <strain evidence="4">154_Feed</strain>
    </source>
</reference>
<dbReference type="Proteomes" id="UP001529421">
    <property type="component" value="Unassembled WGS sequence"/>
</dbReference>
<reference evidence="3 4" key="2">
    <citation type="submission" date="2023-06" db="EMBL/GenBank/DDBJ databases">
        <authorList>
            <person name="Zeman M."/>
            <person name="Kubasova T."/>
            <person name="Jahodarova E."/>
            <person name="Nykrynova M."/>
            <person name="Rychlik I."/>
        </authorList>
    </citation>
    <scope>NUCLEOTIDE SEQUENCE [LARGE SCALE GENOMIC DNA]</scope>
    <source>
        <strain evidence="3 4">154_Feed</strain>
    </source>
</reference>
<evidence type="ECO:0000313" key="3">
    <source>
        <dbReference type="EMBL" id="MDM8275694.1"/>
    </source>
</evidence>